<sequence>MVQLSGRYQLTNNVNYLEFMLKAGIPEDKAKKANDSNVVCSVTVDDQKFVMTNEGSNQQTSLEFDKENIEKHPLGLEAKSTASKQGNVITVSSIYNGENYKRTYTFSEAGMEAIITHEAMEAKRIFKRL</sequence>
<keyword evidence="2" id="KW-1185">Reference proteome</keyword>
<protein>
    <submittedName>
        <fullName evidence="1">Uncharacterized protein</fullName>
    </submittedName>
</protein>
<proteinExistence type="predicted"/>
<gene>
    <name evidence="1" type="ORF">PHAECO_LOCUS10675</name>
</gene>
<accession>A0A9P0GUT2</accession>
<reference evidence="1" key="2">
    <citation type="submission" date="2022-10" db="EMBL/GenBank/DDBJ databases">
        <authorList>
            <consortium name="ENA_rothamsted_submissions"/>
            <consortium name="culmorum"/>
            <person name="King R."/>
        </authorList>
    </citation>
    <scope>NUCLEOTIDE SEQUENCE</scope>
</reference>
<name>A0A9P0GUT2_PHACE</name>
<organism evidence="1 2">
    <name type="scientific">Phaedon cochleariae</name>
    <name type="common">Mustard beetle</name>
    <dbReference type="NCBI Taxonomy" id="80249"/>
    <lineage>
        <taxon>Eukaryota</taxon>
        <taxon>Metazoa</taxon>
        <taxon>Ecdysozoa</taxon>
        <taxon>Arthropoda</taxon>
        <taxon>Hexapoda</taxon>
        <taxon>Insecta</taxon>
        <taxon>Pterygota</taxon>
        <taxon>Neoptera</taxon>
        <taxon>Endopterygota</taxon>
        <taxon>Coleoptera</taxon>
        <taxon>Polyphaga</taxon>
        <taxon>Cucujiformia</taxon>
        <taxon>Chrysomeloidea</taxon>
        <taxon>Chrysomelidae</taxon>
        <taxon>Chrysomelinae</taxon>
        <taxon>Chrysomelini</taxon>
        <taxon>Phaedon</taxon>
    </lineage>
</organism>
<dbReference type="AlphaFoldDB" id="A0A9P0GUT2"/>
<dbReference type="CDD" id="cd00742">
    <property type="entry name" value="FABP"/>
    <property type="match status" value="1"/>
</dbReference>
<dbReference type="Pfam" id="PF14651">
    <property type="entry name" value="Lipocalin_7"/>
    <property type="match status" value="1"/>
</dbReference>
<dbReference type="EMBL" id="OU896713">
    <property type="protein sequence ID" value="CAH1176388.1"/>
    <property type="molecule type" value="Genomic_DNA"/>
</dbReference>
<dbReference type="SUPFAM" id="SSF50814">
    <property type="entry name" value="Lipocalins"/>
    <property type="match status" value="1"/>
</dbReference>
<dbReference type="Proteomes" id="UP001153737">
    <property type="component" value="Chromosome 7"/>
</dbReference>
<dbReference type="OrthoDB" id="412780at2759"/>
<evidence type="ECO:0000313" key="1">
    <source>
        <dbReference type="EMBL" id="CAH1176388.1"/>
    </source>
</evidence>
<dbReference type="Gene3D" id="2.40.128.20">
    <property type="match status" value="1"/>
</dbReference>
<dbReference type="InterPro" id="IPR012674">
    <property type="entry name" value="Calycin"/>
</dbReference>
<evidence type="ECO:0000313" key="2">
    <source>
        <dbReference type="Proteomes" id="UP001153737"/>
    </source>
</evidence>
<reference evidence="1" key="1">
    <citation type="submission" date="2022-01" db="EMBL/GenBank/DDBJ databases">
        <authorList>
            <person name="King R."/>
        </authorList>
    </citation>
    <scope>NUCLEOTIDE SEQUENCE</scope>
</reference>